<dbReference type="RefSeq" id="WP_194563560.1">
    <property type="nucleotide sequence ID" value="NZ_JADKPV010000008.1"/>
</dbReference>
<dbReference type="EMBL" id="JADKPV010000008">
    <property type="protein sequence ID" value="MBF4502072.1"/>
    <property type="molecule type" value="Genomic_DNA"/>
</dbReference>
<keyword evidence="1" id="KW-1133">Transmembrane helix</keyword>
<accession>A0A8J7KD04</accession>
<dbReference type="InterPro" id="IPR012652">
    <property type="entry name" value="ThiW"/>
</dbReference>
<dbReference type="Proteomes" id="UP000622653">
    <property type="component" value="Unassembled WGS sequence"/>
</dbReference>
<dbReference type="PIRSF" id="PIRSF024534">
    <property type="entry name" value="ThiW"/>
    <property type="match status" value="1"/>
</dbReference>
<evidence type="ECO:0000256" key="1">
    <source>
        <dbReference type="SAM" id="Phobius"/>
    </source>
</evidence>
<feature type="transmembrane region" description="Helical" evidence="1">
    <location>
        <begin position="59"/>
        <end position="91"/>
    </location>
</feature>
<dbReference type="AlphaFoldDB" id="A0A8J7KD04"/>
<reference evidence="2" key="1">
    <citation type="submission" date="2020-11" db="EMBL/GenBank/DDBJ databases">
        <title>Multidrug resistant novel bacterium Savagea serpentis sp. nov., isolated from the scats of a vine snake (Ahaetulla nasuta).</title>
        <authorList>
            <person name="Venkata Ramana V."/>
            <person name="Vikas Patil S."/>
            <person name="Yogita Lugani V."/>
        </authorList>
    </citation>
    <scope>NUCLEOTIDE SEQUENCE</scope>
    <source>
        <strain evidence="2">SN6</strain>
    </source>
</reference>
<dbReference type="NCBIfam" id="TIGR02359">
    <property type="entry name" value="thiW"/>
    <property type="match status" value="1"/>
</dbReference>
<gene>
    <name evidence="2" type="primary">thiW</name>
    <name evidence="2" type="ORF">IRY55_11955</name>
</gene>
<keyword evidence="3" id="KW-1185">Reference proteome</keyword>
<feature type="transmembrane region" description="Helical" evidence="1">
    <location>
        <begin position="98"/>
        <end position="120"/>
    </location>
</feature>
<organism evidence="2 3">
    <name type="scientific">Savagea serpentis</name>
    <dbReference type="NCBI Taxonomy" id="2785297"/>
    <lineage>
        <taxon>Bacteria</taxon>
        <taxon>Bacillati</taxon>
        <taxon>Bacillota</taxon>
        <taxon>Bacilli</taxon>
        <taxon>Bacillales</taxon>
        <taxon>Caryophanaceae</taxon>
        <taxon>Savagea</taxon>
    </lineage>
</organism>
<evidence type="ECO:0000313" key="2">
    <source>
        <dbReference type="EMBL" id="MBF4502072.1"/>
    </source>
</evidence>
<dbReference type="Gene3D" id="1.10.1760.20">
    <property type="match status" value="1"/>
</dbReference>
<comment type="caution">
    <text evidence="2">The sequence shown here is derived from an EMBL/GenBank/DDBJ whole genome shotgun (WGS) entry which is preliminary data.</text>
</comment>
<name>A0A8J7KD04_9BACL</name>
<proteinExistence type="predicted"/>
<protein>
    <submittedName>
        <fullName evidence="2">Energy coupling factor transporter S component ThiW</fullName>
    </submittedName>
</protein>
<keyword evidence="1" id="KW-0812">Transmembrane</keyword>
<evidence type="ECO:0000313" key="3">
    <source>
        <dbReference type="Proteomes" id="UP000622653"/>
    </source>
</evidence>
<feature type="transmembrane region" description="Helical" evidence="1">
    <location>
        <begin position="132"/>
        <end position="152"/>
    </location>
</feature>
<dbReference type="Pfam" id="PF09512">
    <property type="entry name" value="ThiW"/>
    <property type="match status" value="1"/>
</dbReference>
<keyword evidence="1" id="KW-0472">Membrane</keyword>
<sequence>MQNDKIRKMILISLFAAIAVVGSTFVSFPLGPARAFPVQHAINVIAAMMLGTGPGVLIAFLAALIRVIIGTGSLLAFPGGMIGAFLAGVLYKKFKKSWAAVTGEIIGTGLIASLFAVPYAKLLMGSEFGAFFFVPGFFFSSLSGAILGLLLVKQLQKTRAGNELQLMFAKKSTN</sequence>